<dbReference type="Proteomes" id="UP000287651">
    <property type="component" value="Unassembled WGS sequence"/>
</dbReference>
<dbReference type="EMBL" id="AMZH03006499">
    <property type="protein sequence ID" value="RRT63663.1"/>
    <property type="molecule type" value="Genomic_DNA"/>
</dbReference>
<dbReference type="AlphaFoldDB" id="A0A426ZI36"/>
<organism evidence="1 2">
    <name type="scientific">Ensete ventricosum</name>
    <name type="common">Abyssinian banana</name>
    <name type="synonym">Musa ensete</name>
    <dbReference type="NCBI Taxonomy" id="4639"/>
    <lineage>
        <taxon>Eukaryota</taxon>
        <taxon>Viridiplantae</taxon>
        <taxon>Streptophyta</taxon>
        <taxon>Embryophyta</taxon>
        <taxon>Tracheophyta</taxon>
        <taxon>Spermatophyta</taxon>
        <taxon>Magnoliopsida</taxon>
        <taxon>Liliopsida</taxon>
        <taxon>Zingiberales</taxon>
        <taxon>Musaceae</taxon>
        <taxon>Ensete</taxon>
    </lineage>
</organism>
<name>A0A426ZI36_ENSVE</name>
<accession>A0A426ZI36</accession>
<proteinExistence type="predicted"/>
<reference evidence="1 2" key="1">
    <citation type="journal article" date="2014" name="Agronomy (Basel)">
        <title>A Draft Genome Sequence for Ensete ventricosum, the Drought-Tolerant Tree Against Hunger.</title>
        <authorList>
            <person name="Harrison J."/>
            <person name="Moore K.A."/>
            <person name="Paszkiewicz K."/>
            <person name="Jones T."/>
            <person name="Grant M."/>
            <person name="Ambacheew D."/>
            <person name="Muzemil S."/>
            <person name="Studholme D.J."/>
        </authorList>
    </citation>
    <scope>NUCLEOTIDE SEQUENCE [LARGE SCALE GENOMIC DNA]</scope>
</reference>
<evidence type="ECO:0000313" key="2">
    <source>
        <dbReference type="Proteomes" id="UP000287651"/>
    </source>
</evidence>
<gene>
    <name evidence="1" type="ORF">B296_00022798</name>
</gene>
<protein>
    <submittedName>
        <fullName evidence="1">Uncharacterized protein</fullName>
    </submittedName>
</protein>
<evidence type="ECO:0000313" key="1">
    <source>
        <dbReference type="EMBL" id="RRT63663.1"/>
    </source>
</evidence>
<comment type="caution">
    <text evidence="1">The sequence shown here is derived from an EMBL/GenBank/DDBJ whole genome shotgun (WGS) entry which is preliminary data.</text>
</comment>
<sequence>MSPRSFSPHGEMFRLLAREKNRSQARAATARGRGRCRERRHFFLFLFFFLLFLNRSSMIDFSLNRSPTVDFGSTARVVRILVTWRTGTYCPYLAVQIEIAFLD</sequence>